<organism evidence="9">
    <name type="scientific">Halomonas sp. RT37</name>
    <dbReference type="NCBI Taxonomy" id="2950872"/>
    <lineage>
        <taxon>Bacteria</taxon>
        <taxon>Pseudomonadati</taxon>
        <taxon>Pseudomonadota</taxon>
        <taxon>Gammaproteobacteria</taxon>
        <taxon>Oceanospirillales</taxon>
        <taxon>Halomonadaceae</taxon>
        <taxon>Halomonas</taxon>
    </lineage>
</organism>
<dbReference type="EMBL" id="CP098827">
    <property type="protein sequence ID" value="XBO72997.1"/>
    <property type="molecule type" value="Genomic_DNA"/>
</dbReference>
<feature type="region of interest" description="Disordered" evidence="8">
    <location>
        <begin position="150"/>
        <end position="172"/>
    </location>
</feature>
<keyword evidence="3 7" id="KW-0862">Zinc</keyword>
<dbReference type="SUPFAM" id="SSF46785">
    <property type="entry name" value="Winged helix' DNA-binding domain"/>
    <property type="match status" value="1"/>
</dbReference>
<dbReference type="GO" id="GO:0003700">
    <property type="term" value="F:DNA-binding transcription factor activity"/>
    <property type="evidence" value="ECO:0007669"/>
    <property type="project" value="InterPro"/>
</dbReference>
<evidence type="ECO:0000256" key="2">
    <source>
        <dbReference type="ARBA" id="ARBA00022491"/>
    </source>
</evidence>
<evidence type="ECO:0000256" key="5">
    <source>
        <dbReference type="ARBA" id="ARBA00023125"/>
    </source>
</evidence>
<evidence type="ECO:0000256" key="1">
    <source>
        <dbReference type="ARBA" id="ARBA00007957"/>
    </source>
</evidence>
<dbReference type="GO" id="GO:0000976">
    <property type="term" value="F:transcription cis-regulatory region binding"/>
    <property type="evidence" value="ECO:0007669"/>
    <property type="project" value="TreeGrafter"/>
</dbReference>
<feature type="binding site" evidence="7">
    <location>
        <position position="99"/>
    </location>
    <ligand>
        <name>Zn(2+)</name>
        <dbReference type="ChEBI" id="CHEBI:29105"/>
    </ligand>
</feature>
<comment type="cofactor">
    <cofactor evidence="7">
        <name>Zn(2+)</name>
        <dbReference type="ChEBI" id="CHEBI:29105"/>
    </cofactor>
    <text evidence="7">Binds 1 zinc ion per subunit.</text>
</comment>
<dbReference type="Gene3D" id="3.30.1490.190">
    <property type="match status" value="1"/>
</dbReference>
<name>A0AAU7KNF7_9GAMM</name>
<keyword evidence="6" id="KW-0804">Transcription</keyword>
<dbReference type="Pfam" id="PF01475">
    <property type="entry name" value="FUR"/>
    <property type="match status" value="1"/>
</dbReference>
<evidence type="ECO:0000256" key="4">
    <source>
        <dbReference type="ARBA" id="ARBA00023015"/>
    </source>
</evidence>
<dbReference type="InterPro" id="IPR002481">
    <property type="entry name" value="FUR"/>
</dbReference>
<dbReference type="CDD" id="cd07153">
    <property type="entry name" value="Fur_like"/>
    <property type="match status" value="1"/>
</dbReference>
<proteinExistence type="inferred from homology"/>
<gene>
    <name evidence="9" type="ORF">NFG58_09985</name>
</gene>
<dbReference type="PANTHER" id="PTHR33202">
    <property type="entry name" value="ZINC UPTAKE REGULATION PROTEIN"/>
    <property type="match status" value="1"/>
</dbReference>
<sequence>MTETALLQQAEAHCAHRGVRFTPIRRRVLELIGEASGGLKAYDLLDRLAKDHAAARPPTVYRALEFLIEQGLVHRIESLNAYVACPCPEHAHRFQLLICRDCGRVEELHLDEINEQLASRARTLGFQVQRQTIELLGLCQACQGSRNDGAEERADATVDPVNTASSTPKDAT</sequence>
<evidence type="ECO:0000256" key="7">
    <source>
        <dbReference type="PIRSR" id="PIRSR602481-1"/>
    </source>
</evidence>
<evidence type="ECO:0000313" key="9">
    <source>
        <dbReference type="EMBL" id="XBO72997.1"/>
    </source>
</evidence>
<dbReference type="InterPro" id="IPR043135">
    <property type="entry name" value="Fur_C"/>
</dbReference>
<dbReference type="GO" id="GO:1900376">
    <property type="term" value="P:regulation of secondary metabolite biosynthetic process"/>
    <property type="evidence" value="ECO:0007669"/>
    <property type="project" value="TreeGrafter"/>
</dbReference>
<accession>A0AAU7KNF7</accession>
<dbReference type="InterPro" id="IPR036390">
    <property type="entry name" value="WH_DNA-bd_sf"/>
</dbReference>
<keyword evidence="4" id="KW-0805">Transcription regulation</keyword>
<dbReference type="InterPro" id="IPR036388">
    <property type="entry name" value="WH-like_DNA-bd_sf"/>
</dbReference>
<dbReference type="PANTHER" id="PTHR33202:SF6">
    <property type="entry name" value="ZINC UPTAKE REGULATION PROTEIN"/>
    <property type="match status" value="1"/>
</dbReference>
<feature type="compositionally biased region" description="Polar residues" evidence="8">
    <location>
        <begin position="160"/>
        <end position="172"/>
    </location>
</feature>
<feature type="binding site" evidence="7">
    <location>
        <position position="139"/>
    </location>
    <ligand>
        <name>Zn(2+)</name>
        <dbReference type="ChEBI" id="CHEBI:29105"/>
    </ligand>
</feature>
<keyword evidence="5" id="KW-0238">DNA-binding</keyword>
<feature type="binding site" evidence="7">
    <location>
        <position position="102"/>
    </location>
    <ligand>
        <name>Zn(2+)</name>
        <dbReference type="ChEBI" id="CHEBI:29105"/>
    </ligand>
</feature>
<dbReference type="RefSeq" id="WP_348816116.1">
    <property type="nucleotide sequence ID" value="NZ_CP098827.1"/>
</dbReference>
<protein>
    <submittedName>
        <fullName evidence="9">Transcriptional repressor</fullName>
    </submittedName>
</protein>
<dbReference type="Gene3D" id="1.10.10.10">
    <property type="entry name" value="Winged helix-like DNA-binding domain superfamily/Winged helix DNA-binding domain"/>
    <property type="match status" value="1"/>
</dbReference>
<dbReference type="GO" id="GO:0045892">
    <property type="term" value="P:negative regulation of DNA-templated transcription"/>
    <property type="evidence" value="ECO:0007669"/>
    <property type="project" value="TreeGrafter"/>
</dbReference>
<evidence type="ECO:0000256" key="6">
    <source>
        <dbReference type="ARBA" id="ARBA00023163"/>
    </source>
</evidence>
<evidence type="ECO:0000256" key="3">
    <source>
        <dbReference type="ARBA" id="ARBA00022833"/>
    </source>
</evidence>
<comment type="similarity">
    <text evidence="1">Belongs to the Fur family.</text>
</comment>
<keyword evidence="7" id="KW-0479">Metal-binding</keyword>
<dbReference type="GO" id="GO:0008270">
    <property type="term" value="F:zinc ion binding"/>
    <property type="evidence" value="ECO:0007669"/>
    <property type="project" value="TreeGrafter"/>
</dbReference>
<keyword evidence="2" id="KW-0678">Repressor</keyword>
<dbReference type="AlphaFoldDB" id="A0AAU7KNF7"/>
<feature type="binding site" evidence="7">
    <location>
        <position position="142"/>
    </location>
    <ligand>
        <name>Zn(2+)</name>
        <dbReference type="ChEBI" id="CHEBI:29105"/>
    </ligand>
</feature>
<dbReference type="GO" id="GO:0005829">
    <property type="term" value="C:cytosol"/>
    <property type="evidence" value="ECO:0007669"/>
    <property type="project" value="TreeGrafter"/>
</dbReference>
<evidence type="ECO:0000256" key="8">
    <source>
        <dbReference type="SAM" id="MobiDB-lite"/>
    </source>
</evidence>
<reference evidence="9" key="1">
    <citation type="submission" date="2022-06" db="EMBL/GenBank/DDBJ databases">
        <title>A novel DMS-producing enzyme.</title>
        <authorList>
            <person name="Zhang Y."/>
        </authorList>
    </citation>
    <scope>NUCLEOTIDE SEQUENCE</scope>
    <source>
        <strain evidence="9">RT37</strain>
    </source>
</reference>